<dbReference type="PANTHER" id="PTHR20933:SF4">
    <property type="entry name" value="F-BOX INVOLVED IN POLYQ PATHOGENESIS, ISOFORM A"/>
    <property type="match status" value="1"/>
</dbReference>
<evidence type="ECO:0000313" key="4">
    <source>
        <dbReference type="WBParaSite" id="PSAMB.scaffold623size45401.g7476.t1"/>
    </source>
</evidence>
<feature type="domain" description="F-box" evidence="2">
    <location>
        <begin position="52"/>
        <end position="98"/>
    </location>
</feature>
<accession>A0A914X3V5</accession>
<organism evidence="3 4">
    <name type="scientific">Plectus sambesii</name>
    <dbReference type="NCBI Taxonomy" id="2011161"/>
    <lineage>
        <taxon>Eukaryota</taxon>
        <taxon>Metazoa</taxon>
        <taxon>Ecdysozoa</taxon>
        <taxon>Nematoda</taxon>
        <taxon>Chromadorea</taxon>
        <taxon>Plectida</taxon>
        <taxon>Plectina</taxon>
        <taxon>Plectoidea</taxon>
        <taxon>Plectidae</taxon>
        <taxon>Plectus</taxon>
    </lineage>
</organism>
<reference evidence="4" key="1">
    <citation type="submission" date="2022-11" db="UniProtKB">
        <authorList>
            <consortium name="WormBaseParasite"/>
        </authorList>
    </citation>
    <scope>IDENTIFICATION</scope>
</reference>
<dbReference type="PANTHER" id="PTHR20933">
    <property type="entry name" value="F-BOX ONLY PROTEIN 33"/>
    <property type="match status" value="1"/>
</dbReference>
<evidence type="ECO:0000256" key="1">
    <source>
        <dbReference type="SAM" id="MobiDB-lite"/>
    </source>
</evidence>
<proteinExistence type="predicted"/>
<dbReference type="SUPFAM" id="SSF81383">
    <property type="entry name" value="F-box domain"/>
    <property type="match status" value="1"/>
</dbReference>
<dbReference type="InterPro" id="IPR036047">
    <property type="entry name" value="F-box-like_dom_sf"/>
</dbReference>
<dbReference type="InterPro" id="IPR001810">
    <property type="entry name" value="F-box_dom"/>
</dbReference>
<dbReference type="AlphaFoldDB" id="A0A914X3V5"/>
<dbReference type="SMART" id="SM00256">
    <property type="entry name" value="FBOX"/>
    <property type="match status" value="1"/>
</dbReference>
<dbReference type="Gene3D" id="1.20.1280.50">
    <property type="match status" value="1"/>
</dbReference>
<dbReference type="WBParaSite" id="PSAMB.scaffold623size45401.g7476.t1">
    <property type="protein sequence ID" value="PSAMB.scaffold623size45401.g7476.t1"/>
    <property type="gene ID" value="PSAMB.scaffold623size45401.g7476"/>
</dbReference>
<evidence type="ECO:0000259" key="2">
    <source>
        <dbReference type="PROSITE" id="PS50181"/>
    </source>
</evidence>
<evidence type="ECO:0000313" key="3">
    <source>
        <dbReference type="Proteomes" id="UP000887566"/>
    </source>
</evidence>
<dbReference type="PROSITE" id="PS50181">
    <property type="entry name" value="FBOX"/>
    <property type="match status" value="1"/>
</dbReference>
<dbReference type="GO" id="GO:0031398">
    <property type="term" value="P:positive regulation of protein ubiquitination"/>
    <property type="evidence" value="ECO:0007669"/>
    <property type="project" value="TreeGrafter"/>
</dbReference>
<name>A0A914X3V5_9BILA</name>
<feature type="region of interest" description="Disordered" evidence="1">
    <location>
        <begin position="1"/>
        <end position="38"/>
    </location>
</feature>
<dbReference type="Proteomes" id="UP000887566">
    <property type="component" value="Unplaced"/>
</dbReference>
<dbReference type="Pfam" id="PF12937">
    <property type="entry name" value="F-box-like"/>
    <property type="match status" value="1"/>
</dbReference>
<feature type="compositionally biased region" description="Basic and acidic residues" evidence="1">
    <location>
        <begin position="7"/>
        <end position="25"/>
    </location>
</feature>
<feature type="compositionally biased region" description="Acidic residues" evidence="1">
    <location>
        <begin position="26"/>
        <end position="37"/>
    </location>
</feature>
<keyword evidence="3" id="KW-1185">Reference proteome</keyword>
<sequence>MAAIFDMTRRVTSDKEAEHQLKDRMEEEEEYESEDENGQIVTYRRERRPTIYITVEKLPEKVMLHIFAYIGHKEILKAAQVCRQWAQIAHNPALWQSVSFRPNYGGLQVRLR</sequence>
<protein>
    <submittedName>
        <fullName evidence="4">F-box domain-containing protein</fullName>
    </submittedName>
</protein>